<evidence type="ECO:0000256" key="1">
    <source>
        <dbReference type="SAM" id="MobiDB-lite"/>
    </source>
</evidence>
<dbReference type="AlphaFoldDB" id="A0A5A7Q1K1"/>
<evidence type="ECO:0000313" key="2">
    <source>
        <dbReference type="EMBL" id="GER38227.1"/>
    </source>
</evidence>
<evidence type="ECO:0000313" key="3">
    <source>
        <dbReference type="Proteomes" id="UP000325081"/>
    </source>
</evidence>
<protein>
    <submittedName>
        <fullName evidence="2">Sigma-54 dependent DNA-binding responseregulator</fullName>
    </submittedName>
</protein>
<dbReference type="GO" id="GO:0003677">
    <property type="term" value="F:DNA binding"/>
    <property type="evidence" value="ECO:0007669"/>
    <property type="project" value="UniProtKB-KW"/>
</dbReference>
<dbReference type="OrthoDB" id="1430658at2759"/>
<keyword evidence="3" id="KW-1185">Reference proteome</keyword>
<organism evidence="2 3">
    <name type="scientific">Striga asiatica</name>
    <name type="common">Asiatic witchweed</name>
    <name type="synonym">Buchnera asiatica</name>
    <dbReference type="NCBI Taxonomy" id="4170"/>
    <lineage>
        <taxon>Eukaryota</taxon>
        <taxon>Viridiplantae</taxon>
        <taxon>Streptophyta</taxon>
        <taxon>Embryophyta</taxon>
        <taxon>Tracheophyta</taxon>
        <taxon>Spermatophyta</taxon>
        <taxon>Magnoliopsida</taxon>
        <taxon>eudicotyledons</taxon>
        <taxon>Gunneridae</taxon>
        <taxon>Pentapetalae</taxon>
        <taxon>asterids</taxon>
        <taxon>lamiids</taxon>
        <taxon>Lamiales</taxon>
        <taxon>Orobanchaceae</taxon>
        <taxon>Buchnereae</taxon>
        <taxon>Striga</taxon>
    </lineage>
</organism>
<comment type="caution">
    <text evidence="2">The sequence shown here is derived from an EMBL/GenBank/DDBJ whole genome shotgun (WGS) entry which is preliminary data.</text>
</comment>
<feature type="region of interest" description="Disordered" evidence="1">
    <location>
        <begin position="112"/>
        <end position="139"/>
    </location>
</feature>
<gene>
    <name evidence="2" type="ORF">STAS_14697</name>
</gene>
<dbReference type="EMBL" id="BKCP01005461">
    <property type="protein sequence ID" value="GER38227.1"/>
    <property type="molecule type" value="Genomic_DNA"/>
</dbReference>
<accession>A0A5A7Q1K1</accession>
<reference evidence="3" key="1">
    <citation type="journal article" date="2019" name="Curr. Biol.">
        <title>Genome Sequence of Striga asiatica Provides Insight into the Evolution of Plant Parasitism.</title>
        <authorList>
            <person name="Yoshida S."/>
            <person name="Kim S."/>
            <person name="Wafula E.K."/>
            <person name="Tanskanen J."/>
            <person name="Kim Y.M."/>
            <person name="Honaas L."/>
            <person name="Yang Z."/>
            <person name="Spallek T."/>
            <person name="Conn C.E."/>
            <person name="Ichihashi Y."/>
            <person name="Cheong K."/>
            <person name="Cui S."/>
            <person name="Der J.P."/>
            <person name="Gundlach H."/>
            <person name="Jiao Y."/>
            <person name="Hori C."/>
            <person name="Ishida J.K."/>
            <person name="Kasahara H."/>
            <person name="Kiba T."/>
            <person name="Kim M.S."/>
            <person name="Koo N."/>
            <person name="Laohavisit A."/>
            <person name="Lee Y.H."/>
            <person name="Lumba S."/>
            <person name="McCourt P."/>
            <person name="Mortimer J.C."/>
            <person name="Mutuku J.M."/>
            <person name="Nomura T."/>
            <person name="Sasaki-Sekimoto Y."/>
            <person name="Seto Y."/>
            <person name="Wang Y."/>
            <person name="Wakatake T."/>
            <person name="Sakakibara H."/>
            <person name="Demura T."/>
            <person name="Yamaguchi S."/>
            <person name="Yoneyama K."/>
            <person name="Manabe R.I."/>
            <person name="Nelson D.C."/>
            <person name="Schulman A.H."/>
            <person name="Timko M.P."/>
            <person name="dePamphilis C.W."/>
            <person name="Choi D."/>
            <person name="Shirasu K."/>
        </authorList>
    </citation>
    <scope>NUCLEOTIDE SEQUENCE [LARGE SCALE GENOMIC DNA]</scope>
    <source>
        <strain evidence="3">cv. UVA1</strain>
    </source>
</reference>
<name>A0A5A7Q1K1_STRAF</name>
<keyword evidence="2" id="KW-0238">DNA-binding</keyword>
<sequence>MRNDRIEKRSGITFLHVFRRQPRQTSPWMHPIGKEPSTAWHTAMTFPSSRIDTLAQCIPSLELLLFAIDLAIARKEVNLYRLKEGICCMEDAGPSTGGRAVDSGSGSGSWHKYLDLSEGNSESSTEQPGAPEAMPQAPAEDTDHLIKTSIIQRMGELYPTDPWDPENELIREKLFPGGKGKTRIRPMTVEELNHIHDRIIHDGKKAYWAKELHRRIQNWDWENPRGPS</sequence>
<feature type="compositionally biased region" description="Polar residues" evidence="1">
    <location>
        <begin position="118"/>
        <end position="127"/>
    </location>
</feature>
<proteinExistence type="predicted"/>
<dbReference type="Proteomes" id="UP000325081">
    <property type="component" value="Unassembled WGS sequence"/>
</dbReference>